<dbReference type="EMBL" id="BTSX01000006">
    <property type="protein sequence ID" value="GMT05135.1"/>
    <property type="molecule type" value="Genomic_DNA"/>
</dbReference>
<protein>
    <recommendedName>
        <fullName evidence="4">Transmembrane protein</fullName>
    </recommendedName>
</protein>
<evidence type="ECO:0000313" key="2">
    <source>
        <dbReference type="EMBL" id="GMT05135.1"/>
    </source>
</evidence>
<keyword evidence="1" id="KW-0812">Transmembrane</keyword>
<feature type="transmembrane region" description="Helical" evidence="1">
    <location>
        <begin position="6"/>
        <end position="25"/>
    </location>
</feature>
<evidence type="ECO:0008006" key="4">
    <source>
        <dbReference type="Google" id="ProtNLM"/>
    </source>
</evidence>
<keyword evidence="3" id="KW-1185">Reference proteome</keyword>
<evidence type="ECO:0000256" key="1">
    <source>
        <dbReference type="SAM" id="Phobius"/>
    </source>
</evidence>
<feature type="transmembrane region" description="Helical" evidence="1">
    <location>
        <begin position="101"/>
        <end position="120"/>
    </location>
</feature>
<dbReference type="AlphaFoldDB" id="A0AAV5UDV1"/>
<gene>
    <name evidence="2" type="ORF">PENTCL1PPCAC_27309</name>
</gene>
<keyword evidence="1" id="KW-1133">Transmembrane helix</keyword>
<name>A0AAV5UDV1_9BILA</name>
<organism evidence="2 3">
    <name type="scientific">Pristionchus entomophagus</name>
    <dbReference type="NCBI Taxonomy" id="358040"/>
    <lineage>
        <taxon>Eukaryota</taxon>
        <taxon>Metazoa</taxon>
        <taxon>Ecdysozoa</taxon>
        <taxon>Nematoda</taxon>
        <taxon>Chromadorea</taxon>
        <taxon>Rhabditida</taxon>
        <taxon>Rhabditina</taxon>
        <taxon>Diplogasteromorpha</taxon>
        <taxon>Diplogasteroidea</taxon>
        <taxon>Neodiplogasteridae</taxon>
        <taxon>Pristionchus</taxon>
    </lineage>
</organism>
<dbReference type="Proteomes" id="UP001432027">
    <property type="component" value="Unassembled WGS sequence"/>
</dbReference>
<comment type="caution">
    <text evidence="2">The sequence shown here is derived from an EMBL/GenBank/DDBJ whole genome shotgun (WGS) entry which is preliminary data.</text>
</comment>
<keyword evidence="1" id="KW-0472">Membrane</keyword>
<sequence length="123" mass="14313">MGFSIRALSIWFLLSINIVFIVMNLDGNLGEVPIVFFVAVWILDALLVLLDVVHIWANKPEANDWRSYVFHLRGYLTLGVIILMKFAFELLYFFRKILKSEVPIVVFMLPLWLVSKLYSFCPT</sequence>
<accession>A0AAV5UDV1</accession>
<reference evidence="2" key="1">
    <citation type="submission" date="2023-10" db="EMBL/GenBank/DDBJ databases">
        <title>Genome assembly of Pristionchus species.</title>
        <authorList>
            <person name="Yoshida K."/>
            <person name="Sommer R.J."/>
        </authorList>
    </citation>
    <scope>NUCLEOTIDE SEQUENCE</scope>
    <source>
        <strain evidence="2">RS0144</strain>
    </source>
</reference>
<feature type="transmembrane region" description="Helical" evidence="1">
    <location>
        <begin position="32"/>
        <end position="55"/>
    </location>
</feature>
<proteinExistence type="predicted"/>
<evidence type="ECO:0000313" key="3">
    <source>
        <dbReference type="Proteomes" id="UP001432027"/>
    </source>
</evidence>
<feature type="transmembrane region" description="Helical" evidence="1">
    <location>
        <begin position="75"/>
        <end position="94"/>
    </location>
</feature>